<dbReference type="EMBL" id="JBFNXR010000048">
    <property type="protein sequence ID" value="MEW9855859.1"/>
    <property type="molecule type" value="Genomic_DNA"/>
</dbReference>
<dbReference type="RefSeq" id="WP_367773940.1">
    <property type="nucleotide sequence ID" value="NZ_JBFNXR010000048.1"/>
</dbReference>
<proteinExistence type="predicted"/>
<evidence type="ECO:0000313" key="1">
    <source>
        <dbReference type="EMBL" id="MEW9855859.1"/>
    </source>
</evidence>
<accession>A0ABV3RCP5</accession>
<gene>
    <name evidence="1" type="ORF">ABUH87_11985</name>
</gene>
<protein>
    <recommendedName>
        <fullName evidence="3">Nucleotidyltransferase family protein</fullName>
    </recommendedName>
</protein>
<name>A0ABV3RCP5_9SPHN</name>
<evidence type="ECO:0000313" key="2">
    <source>
        <dbReference type="Proteomes" id="UP001556118"/>
    </source>
</evidence>
<sequence length="186" mass="20180">MSDSESGYRPEFVAALQLFARVSEAMHARGFQRPILVGGAAAELWSTGAVNTGDFDICTTRQPELEEEMQRLGFVRPSGAGAMLKGWIHPELRLGFEVVAEVPMDGNVDAAHIRLVRPIGGGGLFRVVSVEDLIADRMGQYASGAAPDRLGQARVLLGLHPDADMAYLERRIREESAGDYGVKDIL</sequence>
<keyword evidence="2" id="KW-1185">Reference proteome</keyword>
<reference evidence="1 2" key="1">
    <citation type="submission" date="2024-06" db="EMBL/GenBank/DDBJ databases">
        <title>Novosphingobium rhizovicinus M1R2S20.</title>
        <authorList>
            <person name="Sun J.-Q."/>
        </authorList>
    </citation>
    <scope>NUCLEOTIDE SEQUENCE [LARGE SCALE GENOMIC DNA]</scope>
    <source>
        <strain evidence="1 2">M1R2S20</strain>
    </source>
</reference>
<comment type="caution">
    <text evidence="1">The sequence shown here is derived from an EMBL/GenBank/DDBJ whole genome shotgun (WGS) entry which is preliminary data.</text>
</comment>
<evidence type="ECO:0008006" key="3">
    <source>
        <dbReference type="Google" id="ProtNLM"/>
    </source>
</evidence>
<dbReference type="Proteomes" id="UP001556118">
    <property type="component" value="Unassembled WGS sequence"/>
</dbReference>
<organism evidence="1 2">
    <name type="scientific">Novosphingobium rhizovicinum</name>
    <dbReference type="NCBI Taxonomy" id="3228928"/>
    <lineage>
        <taxon>Bacteria</taxon>
        <taxon>Pseudomonadati</taxon>
        <taxon>Pseudomonadota</taxon>
        <taxon>Alphaproteobacteria</taxon>
        <taxon>Sphingomonadales</taxon>
        <taxon>Sphingomonadaceae</taxon>
        <taxon>Novosphingobium</taxon>
    </lineage>
</organism>